<evidence type="ECO:0000313" key="1">
    <source>
        <dbReference type="EMBL" id="CAF4651095.1"/>
    </source>
</evidence>
<accession>A0A8S2ZPI1</accession>
<dbReference type="AlphaFoldDB" id="A0A8S2ZPI1"/>
<name>A0A8S2ZPI1_9BILA</name>
<feature type="non-terminal residue" evidence="1">
    <location>
        <position position="58"/>
    </location>
</feature>
<gene>
    <name evidence="1" type="ORF">GIL414_LOCUS41060</name>
</gene>
<dbReference type="Proteomes" id="UP000681720">
    <property type="component" value="Unassembled WGS sequence"/>
</dbReference>
<comment type="caution">
    <text evidence="1">The sequence shown here is derived from an EMBL/GenBank/DDBJ whole genome shotgun (WGS) entry which is preliminary data.</text>
</comment>
<feature type="non-terminal residue" evidence="1">
    <location>
        <position position="1"/>
    </location>
</feature>
<sequence length="58" mass="6832">ILLSGSQGVYAFQLRRSLTNRIPFQNRYRDIFLVKVDEQLHDIQYIVLEHNNENSTPA</sequence>
<protein>
    <submittedName>
        <fullName evidence="1">Uncharacterized protein</fullName>
    </submittedName>
</protein>
<organism evidence="1 2">
    <name type="scientific">Rotaria magnacalcarata</name>
    <dbReference type="NCBI Taxonomy" id="392030"/>
    <lineage>
        <taxon>Eukaryota</taxon>
        <taxon>Metazoa</taxon>
        <taxon>Spiralia</taxon>
        <taxon>Gnathifera</taxon>
        <taxon>Rotifera</taxon>
        <taxon>Eurotatoria</taxon>
        <taxon>Bdelloidea</taxon>
        <taxon>Philodinida</taxon>
        <taxon>Philodinidae</taxon>
        <taxon>Rotaria</taxon>
    </lineage>
</organism>
<reference evidence="1" key="1">
    <citation type="submission" date="2021-02" db="EMBL/GenBank/DDBJ databases">
        <authorList>
            <person name="Nowell W R."/>
        </authorList>
    </citation>
    <scope>NUCLEOTIDE SEQUENCE</scope>
</reference>
<dbReference type="EMBL" id="CAJOBJ010115421">
    <property type="protein sequence ID" value="CAF4651095.1"/>
    <property type="molecule type" value="Genomic_DNA"/>
</dbReference>
<evidence type="ECO:0000313" key="2">
    <source>
        <dbReference type="Proteomes" id="UP000681720"/>
    </source>
</evidence>
<proteinExistence type="predicted"/>